<dbReference type="SUPFAM" id="SSF46785">
    <property type="entry name" value="Winged helix' DNA-binding domain"/>
    <property type="match status" value="1"/>
</dbReference>
<comment type="similarity">
    <text evidence="1">Belongs to the LysR transcriptional regulatory family.</text>
</comment>
<dbReference type="Gene3D" id="1.10.10.10">
    <property type="entry name" value="Winged helix-like DNA-binding domain superfamily/Winged helix DNA-binding domain"/>
    <property type="match status" value="1"/>
</dbReference>
<dbReference type="Pfam" id="PF00126">
    <property type="entry name" value="HTH_1"/>
    <property type="match status" value="1"/>
</dbReference>
<evidence type="ECO:0000256" key="2">
    <source>
        <dbReference type="ARBA" id="ARBA00023015"/>
    </source>
</evidence>
<dbReference type="InterPro" id="IPR058163">
    <property type="entry name" value="LysR-type_TF_proteobact-type"/>
</dbReference>
<dbReference type="InterPro" id="IPR000847">
    <property type="entry name" value="LysR_HTH_N"/>
</dbReference>
<evidence type="ECO:0000256" key="4">
    <source>
        <dbReference type="ARBA" id="ARBA00023163"/>
    </source>
</evidence>
<dbReference type="InterPro" id="IPR005119">
    <property type="entry name" value="LysR_subst-bd"/>
</dbReference>
<dbReference type="RefSeq" id="WP_005023922.1">
    <property type="nucleotide sequence ID" value="NZ_CABKOV010000015.1"/>
</dbReference>
<dbReference type="PANTHER" id="PTHR30537">
    <property type="entry name" value="HTH-TYPE TRANSCRIPTIONAL REGULATOR"/>
    <property type="match status" value="1"/>
</dbReference>
<dbReference type="PROSITE" id="PS50931">
    <property type="entry name" value="HTH_LYSR"/>
    <property type="match status" value="1"/>
</dbReference>
<dbReference type="GO" id="GO:0043565">
    <property type="term" value="F:sequence-specific DNA binding"/>
    <property type="evidence" value="ECO:0007669"/>
    <property type="project" value="TreeGrafter"/>
</dbReference>
<dbReference type="Pfam" id="PF03466">
    <property type="entry name" value="LysR_substrate"/>
    <property type="match status" value="1"/>
</dbReference>
<dbReference type="InterPro" id="IPR036390">
    <property type="entry name" value="WH_DNA-bd_sf"/>
</dbReference>
<evidence type="ECO:0000256" key="3">
    <source>
        <dbReference type="ARBA" id="ARBA00023125"/>
    </source>
</evidence>
<dbReference type="PANTHER" id="PTHR30537:SF20">
    <property type="entry name" value="TRANSCRIPTIONAL REGULATORY PROTEIN"/>
    <property type="match status" value="1"/>
</dbReference>
<name>A0A8H2PRW8_ACIRA</name>
<dbReference type="GO" id="GO:0003700">
    <property type="term" value="F:DNA-binding transcription factor activity"/>
    <property type="evidence" value="ECO:0007669"/>
    <property type="project" value="InterPro"/>
</dbReference>
<sequence length="302" mass="34498">MKSTFEELQVFVSIVDSGSIVKASEQLGQSTSGLSRILQRLESKLNVTLLERTTRKLSLTQEGQLFLERARKIINELNDAEELLLKSDHEVSGKIRIDSATPFVLHVIAPLMQKFMQRYPYIEIELNSHDQIIDLLEHRTDVAIRFGQLNDSSLHARLLTQSRLYIVASPAYLEQYGTPQTAGELLQHQLIGFSSPKHLNTWPLKLGNEYFTATAPIRASNGETVRQLALLHHGITCLSEFLVGQDLAQNRLVALFEDQIELHYQPIHAVYYQQEHLPKRVRLLIEYLVQELSSGFHFEPFT</sequence>
<reference evidence="6 7" key="1">
    <citation type="submission" date="2019-06" db="EMBL/GenBank/DDBJ databases">
        <title>Genome of Acinetobacter radioresistens APH1, a phenol degrading strain.</title>
        <authorList>
            <person name="Liu Y."/>
        </authorList>
    </citation>
    <scope>NUCLEOTIDE SEQUENCE [LARGE SCALE GENOMIC DNA]</scope>
    <source>
        <strain evidence="6 7">APH1</strain>
    </source>
</reference>
<dbReference type="EMBL" id="VFBM01000006">
    <property type="protein sequence ID" value="TNX91654.1"/>
    <property type="molecule type" value="Genomic_DNA"/>
</dbReference>
<evidence type="ECO:0000313" key="7">
    <source>
        <dbReference type="Proteomes" id="UP000314285"/>
    </source>
</evidence>
<evidence type="ECO:0000256" key="1">
    <source>
        <dbReference type="ARBA" id="ARBA00009437"/>
    </source>
</evidence>
<keyword evidence="3" id="KW-0238">DNA-binding</keyword>
<comment type="caution">
    <text evidence="6">The sequence shown here is derived from an EMBL/GenBank/DDBJ whole genome shotgun (WGS) entry which is preliminary data.</text>
</comment>
<evidence type="ECO:0000313" key="6">
    <source>
        <dbReference type="EMBL" id="TNX91654.1"/>
    </source>
</evidence>
<dbReference type="AlphaFoldDB" id="A0A8H2PRW8"/>
<feature type="domain" description="HTH lysR-type" evidence="5">
    <location>
        <begin position="1"/>
        <end position="60"/>
    </location>
</feature>
<proteinExistence type="inferred from homology"/>
<dbReference type="Gene3D" id="3.40.190.10">
    <property type="entry name" value="Periplasmic binding protein-like II"/>
    <property type="match status" value="2"/>
</dbReference>
<gene>
    <name evidence="6" type="ORF">FHY67_08840</name>
</gene>
<dbReference type="SUPFAM" id="SSF53850">
    <property type="entry name" value="Periplasmic binding protein-like II"/>
    <property type="match status" value="1"/>
</dbReference>
<keyword evidence="2" id="KW-0805">Transcription regulation</keyword>
<keyword evidence="4" id="KW-0804">Transcription</keyword>
<evidence type="ECO:0000259" key="5">
    <source>
        <dbReference type="PROSITE" id="PS50931"/>
    </source>
</evidence>
<dbReference type="InterPro" id="IPR036388">
    <property type="entry name" value="WH-like_DNA-bd_sf"/>
</dbReference>
<organism evidence="6 7">
    <name type="scientific">Acinetobacter radioresistens</name>
    <dbReference type="NCBI Taxonomy" id="40216"/>
    <lineage>
        <taxon>Bacteria</taxon>
        <taxon>Pseudomonadati</taxon>
        <taxon>Pseudomonadota</taxon>
        <taxon>Gammaproteobacteria</taxon>
        <taxon>Moraxellales</taxon>
        <taxon>Moraxellaceae</taxon>
        <taxon>Acinetobacter</taxon>
    </lineage>
</organism>
<dbReference type="GO" id="GO:0006351">
    <property type="term" value="P:DNA-templated transcription"/>
    <property type="evidence" value="ECO:0007669"/>
    <property type="project" value="TreeGrafter"/>
</dbReference>
<dbReference type="FunFam" id="1.10.10.10:FF:000001">
    <property type="entry name" value="LysR family transcriptional regulator"/>
    <property type="match status" value="1"/>
</dbReference>
<dbReference type="Proteomes" id="UP000314285">
    <property type="component" value="Unassembled WGS sequence"/>
</dbReference>
<accession>A0A8H2PRW8</accession>
<protein>
    <submittedName>
        <fullName evidence="6">LysR family transcriptional regulator</fullName>
    </submittedName>
</protein>